<evidence type="ECO:0008006" key="4">
    <source>
        <dbReference type="Google" id="ProtNLM"/>
    </source>
</evidence>
<evidence type="ECO:0000313" key="3">
    <source>
        <dbReference type="Proteomes" id="UP000000270"/>
    </source>
</evidence>
<dbReference type="Pfam" id="PF05016">
    <property type="entry name" value="ParE_toxin"/>
    <property type="match status" value="1"/>
</dbReference>
<dbReference type="Gene3D" id="3.30.2310.20">
    <property type="entry name" value="RelE-like"/>
    <property type="match status" value="1"/>
</dbReference>
<protein>
    <recommendedName>
        <fullName evidence="4">Plasmid stabilization system protein</fullName>
    </recommendedName>
</protein>
<keyword evidence="1" id="KW-1277">Toxin-antitoxin system</keyword>
<keyword evidence="3" id="KW-1185">Reference proteome</keyword>
<sequence>MGVSLKVTFRPRAAEDLERLYIFIRDAADAGPDIAIRFVLSIQEQCARLADMPERAPLRPEVGEDVRVLSMKRRISIAYRVRRTEVEILGIFYRGQVLDLDPPGEK</sequence>
<accession>A8HZA0</accession>
<reference evidence="2 3" key="4">
    <citation type="journal article" date="2009" name="Appl. Environ. Microbiol.">
        <title>Comparative genome-wide transcriptional profiling of Azorhizobium caulinodans ORS571 grown under free-living and symbiotic conditions.</title>
        <authorList>
            <person name="Tsukada S."/>
            <person name="Aono T."/>
            <person name="Akiba N."/>
            <person name="Lee KB."/>
            <person name="Liu CT."/>
            <person name="Toyazaki H."/>
            <person name="Oyaizu H."/>
        </authorList>
    </citation>
    <scope>NUCLEOTIDE SEQUENCE [LARGE SCALE GENOMIC DNA]</scope>
    <source>
        <strain evidence="3">ATCC 43989 / DSM 5975 / JCM 20966 / LMG 6465 / NBRC 14845 / NCIMB 13405 / ORS 571</strain>
    </source>
</reference>
<gene>
    <name evidence="2" type="ordered locus">AZC_4558</name>
</gene>
<reference evidence="2 3" key="5">
    <citation type="journal article" date="2010" name="Appl. Environ. Microbiol.">
        <title>phrR-like gene praR of Azorhizobium caulinodans ORS571 is essential for symbiosis with Sesbania rostrata and is involved in expression of reb genes.</title>
        <authorList>
            <person name="Akiba N."/>
            <person name="Aono T."/>
            <person name="Toyazaki H."/>
            <person name="Sato S."/>
            <person name="Oyaizu H."/>
        </authorList>
    </citation>
    <scope>NUCLEOTIDE SEQUENCE [LARGE SCALE GENOMIC DNA]</scope>
    <source>
        <strain evidence="3">ATCC 43989 / DSM 5975 / JCM 20966 / LMG 6465 / NBRC 14845 / NCIMB 13405 / ORS 571</strain>
    </source>
</reference>
<reference evidence="2 3" key="6">
    <citation type="journal article" date="2011" name="Appl. Environ. Microbiol.">
        <title>Involvement of the azorhizobial chromosome partition gene (parA) in the onset of bacteroid differentiation during Sesbania rostrata stem nodule development.</title>
        <authorList>
            <person name="Liu CT."/>
            <person name="Lee KB."/>
            <person name="Wang YS."/>
            <person name="Peng MH."/>
            <person name="Lee KT."/>
            <person name="Suzuki S."/>
            <person name="Suzuki T."/>
            <person name="Oyaizu H."/>
        </authorList>
    </citation>
    <scope>NUCLEOTIDE SEQUENCE [LARGE SCALE GENOMIC DNA]</scope>
    <source>
        <strain evidence="3">ATCC 43989 / DSM 5975 / JCM 20966 / LMG 6465 / NBRC 14845 / NCIMB 13405 / ORS 571</strain>
    </source>
</reference>
<dbReference type="RefSeq" id="WP_012173077.1">
    <property type="nucleotide sequence ID" value="NC_009937.1"/>
</dbReference>
<evidence type="ECO:0000313" key="2">
    <source>
        <dbReference type="EMBL" id="BAF90556.1"/>
    </source>
</evidence>
<dbReference type="InterPro" id="IPR035093">
    <property type="entry name" value="RelE/ParE_toxin_dom_sf"/>
</dbReference>
<dbReference type="HOGENOM" id="CLU_147162_10_0_5"/>
<reference evidence="3" key="2">
    <citation type="submission" date="2007-04" db="EMBL/GenBank/DDBJ databases">
        <title>Complete genome sequence of the nitrogen-fixing bacterium Azorhizobium caulinodans ORS571.</title>
        <authorList>
            <person name="Lee K.B."/>
            <person name="Backer P.D."/>
            <person name="Aono T."/>
            <person name="Liu C.T."/>
            <person name="Suzuki S."/>
            <person name="Suzuki T."/>
            <person name="Kaneko T."/>
            <person name="Yamada M."/>
            <person name="Tabata S."/>
            <person name="Kupfer D.M."/>
            <person name="Najar F.Z."/>
            <person name="Wiley G.B."/>
            <person name="Roe B."/>
            <person name="Binnewies T."/>
            <person name="Ussery D."/>
            <person name="Vereecke D."/>
            <person name="Gevers D."/>
            <person name="Holsters M."/>
            <person name="Oyaizu H."/>
        </authorList>
    </citation>
    <scope>NUCLEOTIDE SEQUENCE [LARGE SCALE GENOMIC DNA]</scope>
    <source>
        <strain evidence="3">ATCC 43989 / DSM 5975 / JCM 20966 / LMG 6465 / NBRC 14845 / NCIMB 13405 / ORS 571</strain>
    </source>
</reference>
<dbReference type="Proteomes" id="UP000000270">
    <property type="component" value="Chromosome"/>
</dbReference>
<evidence type="ECO:0000256" key="1">
    <source>
        <dbReference type="ARBA" id="ARBA00022649"/>
    </source>
</evidence>
<dbReference type="AlphaFoldDB" id="A8HZA0"/>
<dbReference type="InterPro" id="IPR007712">
    <property type="entry name" value="RelE/ParE_toxin"/>
</dbReference>
<proteinExistence type="predicted"/>
<name>A8HZA0_AZOC5</name>
<dbReference type="eggNOG" id="COG3668">
    <property type="taxonomic scope" value="Bacteria"/>
</dbReference>
<reference evidence="2 3" key="3">
    <citation type="journal article" date="2008" name="BMC Genomics">
        <title>The genome of the versatile nitrogen fixer Azorhizobium caulinodans ORS571.</title>
        <authorList>
            <person name="Lee KB."/>
            <person name="Backer P.D."/>
            <person name="Aono T."/>
            <person name="Liu CT."/>
            <person name="Suzuki S."/>
            <person name="Suzuki T."/>
            <person name="Kaneko T."/>
            <person name="Yamada M."/>
            <person name="Tabata S."/>
            <person name="Kupfer D.M."/>
            <person name="Najar F.Z."/>
            <person name="Wiley G.B."/>
            <person name="Roe B."/>
            <person name="Binnewies T.T."/>
            <person name="Ussery D.W."/>
            <person name="D'Haeze W."/>
            <person name="Herder J.D."/>
            <person name="Gevers D."/>
            <person name="Vereecke D."/>
            <person name="Holsters M."/>
            <person name="Oyaizu H."/>
        </authorList>
    </citation>
    <scope>NUCLEOTIDE SEQUENCE [LARGE SCALE GENOMIC DNA]</scope>
    <source>
        <strain evidence="3">ATCC 43989 / DSM 5975 / JCM 20966 / LMG 6465 / NBRC 14845 / NCIMB 13405 / ORS 571</strain>
    </source>
</reference>
<organism evidence="2 3">
    <name type="scientific">Azorhizobium caulinodans (strain ATCC 43989 / DSM 5975 / JCM 20966 / LMG 6465 / NBRC 14845 / NCIMB 13405 / ORS 571)</name>
    <dbReference type="NCBI Taxonomy" id="438753"/>
    <lineage>
        <taxon>Bacteria</taxon>
        <taxon>Pseudomonadati</taxon>
        <taxon>Pseudomonadota</taxon>
        <taxon>Alphaproteobacteria</taxon>
        <taxon>Hyphomicrobiales</taxon>
        <taxon>Xanthobacteraceae</taxon>
        <taxon>Azorhizobium</taxon>
    </lineage>
</organism>
<dbReference type="STRING" id="438753.AZC_4558"/>
<reference evidence="2 3" key="1">
    <citation type="journal article" date="2007" name="Appl. Environ. Microbiol.">
        <title>Rhizobial factors required for stem nodule maturation and maintenance in Sesbania rostrata-Azorhizobium caulinodans ORS571 symbiosis.</title>
        <authorList>
            <person name="Suzuki S."/>
            <person name="Aono T."/>
            <person name="Lee KB."/>
            <person name="Suzuki T."/>
            <person name="Liu CT."/>
            <person name="Miwa H."/>
            <person name="Wakao S."/>
            <person name="Iki T."/>
            <person name="Oyaizu H."/>
        </authorList>
    </citation>
    <scope>NUCLEOTIDE SEQUENCE [LARGE SCALE GENOMIC DNA]</scope>
    <source>
        <strain evidence="3">ATCC 43989 / DSM 5975 / JCM 20966 / LMG 6465 / NBRC 14845 / NCIMB 13405 / ORS 571</strain>
    </source>
</reference>
<dbReference type="EMBL" id="AP009384">
    <property type="protein sequence ID" value="BAF90556.1"/>
    <property type="molecule type" value="Genomic_DNA"/>
</dbReference>
<dbReference type="KEGG" id="azc:AZC_4558"/>